<evidence type="ECO:0000313" key="2">
    <source>
        <dbReference type="EMBL" id="KAE8257572.1"/>
    </source>
</evidence>
<reference evidence="2" key="1">
    <citation type="submission" date="2016-04" db="EMBL/GenBank/DDBJ databases">
        <authorList>
            <person name="Nguyen H.D."/>
            <person name="Kesanakurti P."/>
            <person name="Cullis J."/>
            <person name="Levesque C.A."/>
            <person name="Hambleton S."/>
        </authorList>
    </citation>
    <scope>NUCLEOTIDE SEQUENCE</scope>
    <source>
        <strain evidence="2">DAOMC 238032</strain>
    </source>
</reference>
<evidence type="ECO:0000256" key="1">
    <source>
        <dbReference type="SAM" id="MobiDB-lite"/>
    </source>
</evidence>
<organism evidence="2 3">
    <name type="scientific">Tilletia caries</name>
    <name type="common">wheat bunt fungus</name>
    <dbReference type="NCBI Taxonomy" id="13290"/>
    <lineage>
        <taxon>Eukaryota</taxon>
        <taxon>Fungi</taxon>
        <taxon>Dikarya</taxon>
        <taxon>Basidiomycota</taxon>
        <taxon>Ustilaginomycotina</taxon>
        <taxon>Exobasidiomycetes</taxon>
        <taxon>Tilletiales</taxon>
        <taxon>Tilletiaceae</taxon>
        <taxon>Tilletia</taxon>
    </lineage>
</organism>
<comment type="caution">
    <text evidence="2">The sequence shown here is derived from an EMBL/GenBank/DDBJ whole genome shotgun (WGS) entry which is preliminary data.</text>
</comment>
<accession>A0A8T8TAG5</accession>
<dbReference type="AlphaFoldDB" id="A0A8T8TAG5"/>
<evidence type="ECO:0000313" key="3">
    <source>
        <dbReference type="Proteomes" id="UP000077671"/>
    </source>
</evidence>
<name>A0A8T8TAG5_9BASI</name>
<feature type="region of interest" description="Disordered" evidence="1">
    <location>
        <begin position="156"/>
        <end position="175"/>
    </location>
</feature>
<dbReference type="Proteomes" id="UP000077671">
    <property type="component" value="Unassembled WGS sequence"/>
</dbReference>
<feature type="region of interest" description="Disordered" evidence="1">
    <location>
        <begin position="85"/>
        <end position="124"/>
    </location>
</feature>
<feature type="compositionally biased region" description="Low complexity" evidence="1">
    <location>
        <begin position="105"/>
        <end position="114"/>
    </location>
</feature>
<dbReference type="EMBL" id="LWDD02000646">
    <property type="protein sequence ID" value="KAE8257572.1"/>
    <property type="molecule type" value="Genomic_DNA"/>
</dbReference>
<reference evidence="2" key="2">
    <citation type="journal article" date="2019" name="IMA Fungus">
        <title>Genome sequencing and comparison of five Tilletia species to identify candidate genes for the detection of regulated species infecting wheat.</title>
        <authorList>
            <person name="Nguyen H.D.T."/>
            <person name="Sultana T."/>
            <person name="Kesanakurti P."/>
            <person name="Hambleton S."/>
        </authorList>
    </citation>
    <scope>NUCLEOTIDE SEQUENCE</scope>
    <source>
        <strain evidence="2">DAOMC 238032</strain>
    </source>
</reference>
<sequence>MPELTSPDFLQVPGTELCFYNVPSLSTRRSPRKPKPFRANLGDAELADASLVDDESELLFITSLEEMRRNFDVLPAWEKVEVSNTAASVEEKSTPPRQSSPPPTSTDSLAPTATMTGPFTSGWRPILSTRTAKATLVDLSSIASKKTSIGSSKAKFGRKSLSSSPFQTKPIGSGKAAIERKPLSSAASKIKSIGSSKTITTEGFSTISPATRPIRIDVMTDNSTSVPIGLHFHQYRRGSG</sequence>
<protein>
    <submittedName>
        <fullName evidence="2">Uncharacterized protein</fullName>
    </submittedName>
</protein>
<proteinExistence type="predicted"/>
<gene>
    <name evidence="2" type="ORF">A4X03_0g4628</name>
</gene>